<evidence type="ECO:0000256" key="7">
    <source>
        <dbReference type="ARBA" id="ARBA00049790"/>
    </source>
</evidence>
<evidence type="ECO:0000313" key="9">
    <source>
        <dbReference type="Proteomes" id="UP000226192"/>
    </source>
</evidence>
<comment type="catalytic activity">
    <reaction evidence="4">
        <text>a 5'-end (N(7)-methyl 5'-triphosphoguanosine)-ribonucleoside in snoRNA + S-adenosyl-L-methionine = a 5'-end (N(2),N(7)-dimethyl 5'-triphosphoguanosine)-ribonucleoside in snoRNA + S-adenosyl-L-homocysteine + H(+)</text>
        <dbReference type="Rhea" id="RHEA:78475"/>
        <dbReference type="Rhea" id="RHEA-COMP:19086"/>
        <dbReference type="Rhea" id="RHEA-COMP:19088"/>
        <dbReference type="ChEBI" id="CHEBI:15378"/>
        <dbReference type="ChEBI" id="CHEBI:57856"/>
        <dbReference type="ChEBI" id="CHEBI:59789"/>
        <dbReference type="ChEBI" id="CHEBI:156461"/>
        <dbReference type="ChEBI" id="CHEBI:172880"/>
    </reaction>
    <physiologicalReaction direction="left-to-right" evidence="4">
        <dbReference type="Rhea" id="RHEA:78476"/>
    </physiologicalReaction>
</comment>
<dbReference type="PANTHER" id="PTHR14741:SF32">
    <property type="entry name" value="TRIMETHYLGUANOSINE SYNTHASE"/>
    <property type="match status" value="1"/>
</dbReference>
<dbReference type="InterPro" id="IPR029063">
    <property type="entry name" value="SAM-dependent_MTases_sf"/>
</dbReference>
<dbReference type="EMBL" id="NJET01000270">
    <property type="protein sequence ID" value="PHH58919.1"/>
    <property type="molecule type" value="Genomic_DNA"/>
</dbReference>
<evidence type="ECO:0000256" key="6">
    <source>
        <dbReference type="ARBA" id="ARBA00049075"/>
    </source>
</evidence>
<comment type="caution">
    <text evidence="8">The sequence shown here is derived from an EMBL/GenBank/DDBJ whole genome shotgun (WGS) entry which is preliminary data.</text>
</comment>
<dbReference type="Gene3D" id="3.40.50.150">
    <property type="entry name" value="Vaccinia Virus protein VP39"/>
    <property type="match status" value="1"/>
</dbReference>
<name>A0A2C5X721_9HYPO</name>
<gene>
    <name evidence="8" type="ORF">CDD81_4149</name>
</gene>
<evidence type="ECO:0000313" key="8">
    <source>
        <dbReference type="EMBL" id="PHH58919.1"/>
    </source>
</evidence>
<comment type="catalytic activity">
    <reaction evidence="3">
        <text>a 5'-end (N(2),N(7)-dimethyl 5'-triphosphoguanosine)-ribonucleoside in snoRNA + S-adenosyl-L-methionine = a 5'-end (N(2),N(2),N(7)-trimethyl 5'-triphosphoguanosine)-ribonucleoside in snoRNA + S-adenosyl-L-homocysteine + H(+)</text>
        <dbReference type="Rhea" id="RHEA:78507"/>
        <dbReference type="Rhea" id="RHEA-COMP:19088"/>
        <dbReference type="Rhea" id="RHEA-COMP:19090"/>
        <dbReference type="ChEBI" id="CHEBI:15378"/>
        <dbReference type="ChEBI" id="CHEBI:57856"/>
        <dbReference type="ChEBI" id="CHEBI:59789"/>
        <dbReference type="ChEBI" id="CHEBI:167623"/>
        <dbReference type="ChEBI" id="CHEBI:172880"/>
    </reaction>
    <physiologicalReaction direction="left-to-right" evidence="3">
        <dbReference type="Rhea" id="RHEA:78508"/>
    </physiologicalReaction>
</comment>
<comment type="catalytic activity">
    <reaction evidence="5">
        <text>a 5'-end (N(2),N(7)-dimethyl 5'-triphosphoguanosine)-ribonucleoside in snRNA + S-adenosyl-L-methionine = a 5'-end (N(2),N(2),N(7)-trimethyl 5'-triphosphoguanosine)-ribonucleoside in snRNA + S-adenosyl-L-homocysteine + H(+)</text>
        <dbReference type="Rhea" id="RHEA:78479"/>
        <dbReference type="Rhea" id="RHEA-COMP:19087"/>
        <dbReference type="Rhea" id="RHEA-COMP:19089"/>
        <dbReference type="ChEBI" id="CHEBI:15378"/>
        <dbReference type="ChEBI" id="CHEBI:57856"/>
        <dbReference type="ChEBI" id="CHEBI:59789"/>
        <dbReference type="ChEBI" id="CHEBI:167623"/>
        <dbReference type="ChEBI" id="CHEBI:172880"/>
    </reaction>
    <physiologicalReaction direction="left-to-right" evidence="5">
        <dbReference type="Rhea" id="RHEA:78480"/>
    </physiologicalReaction>
</comment>
<evidence type="ECO:0000256" key="2">
    <source>
        <dbReference type="ARBA" id="ARBA00025783"/>
    </source>
</evidence>
<reference evidence="8 9" key="1">
    <citation type="submission" date="2017-06" db="EMBL/GenBank/DDBJ databases">
        <title>Ant-infecting Ophiocordyceps genomes reveal a high diversity of potential behavioral manipulation genes and a possible major role for enterotoxins.</title>
        <authorList>
            <person name="De Bekker C."/>
            <person name="Evans H.C."/>
            <person name="Brachmann A."/>
            <person name="Hughes D.P."/>
        </authorList>
    </citation>
    <scope>NUCLEOTIDE SEQUENCE [LARGE SCALE GENOMIC DNA]</scope>
    <source>
        <strain evidence="8 9">Map64</strain>
    </source>
</reference>
<dbReference type="STRING" id="1399860.A0A2C5X721"/>
<comment type="catalytic activity">
    <reaction evidence="6">
        <text>a 5'-end (N(7)-methyl 5'-triphosphoguanosine)-ribonucleoside in snRNA + S-adenosyl-L-methionine = a 5'-end (N(2),N(7)-dimethyl 5'-triphosphoguanosine)-ribonucleoside in snRNA + S-adenosyl-L-homocysteine + H(+)</text>
        <dbReference type="Rhea" id="RHEA:78471"/>
        <dbReference type="Rhea" id="RHEA-COMP:19085"/>
        <dbReference type="Rhea" id="RHEA-COMP:19087"/>
        <dbReference type="ChEBI" id="CHEBI:15378"/>
        <dbReference type="ChEBI" id="CHEBI:57856"/>
        <dbReference type="ChEBI" id="CHEBI:59789"/>
        <dbReference type="ChEBI" id="CHEBI:156461"/>
        <dbReference type="ChEBI" id="CHEBI:172880"/>
    </reaction>
    <physiologicalReaction direction="left-to-right" evidence="6">
        <dbReference type="Rhea" id="RHEA:78472"/>
    </physiologicalReaction>
</comment>
<protein>
    <recommendedName>
        <fullName evidence="1">Trimethylguanosine synthase</fullName>
    </recommendedName>
    <alternativeName>
        <fullName evidence="7">Cap-specific guanine-N(2) methyltransferase</fullName>
    </alternativeName>
</protein>
<evidence type="ECO:0000256" key="4">
    <source>
        <dbReference type="ARBA" id="ARBA00048740"/>
    </source>
</evidence>
<dbReference type="InterPro" id="IPR019012">
    <property type="entry name" value="RNA_cap_Gua-N2-MeTrfase"/>
</dbReference>
<dbReference type="PANTHER" id="PTHR14741">
    <property type="entry name" value="S-ADENOSYLMETHIONINE-DEPENDENT METHYLTRANSFERASE RELATED"/>
    <property type="match status" value="1"/>
</dbReference>
<dbReference type="OrthoDB" id="194443at2759"/>
<proteinExistence type="inferred from homology"/>
<evidence type="ECO:0000256" key="1">
    <source>
        <dbReference type="ARBA" id="ARBA00018517"/>
    </source>
</evidence>
<dbReference type="Pfam" id="PF09445">
    <property type="entry name" value="Methyltransf_15"/>
    <property type="match status" value="1"/>
</dbReference>
<dbReference type="SUPFAM" id="SSF53335">
    <property type="entry name" value="S-adenosyl-L-methionine-dependent methyltransferases"/>
    <property type="match status" value="1"/>
</dbReference>
<evidence type="ECO:0000256" key="3">
    <source>
        <dbReference type="ARBA" id="ARBA00047418"/>
    </source>
</evidence>
<accession>A0A2C5X721</accession>
<evidence type="ECO:0000256" key="5">
    <source>
        <dbReference type="ARBA" id="ARBA00048763"/>
    </source>
</evidence>
<dbReference type="GO" id="GO:0005634">
    <property type="term" value="C:nucleus"/>
    <property type="evidence" value="ECO:0007669"/>
    <property type="project" value="TreeGrafter"/>
</dbReference>
<dbReference type="GO" id="GO:0071164">
    <property type="term" value="F:RNA cap trimethylguanosine synthase activity"/>
    <property type="evidence" value="ECO:0007669"/>
    <property type="project" value="TreeGrafter"/>
</dbReference>
<keyword evidence="9" id="KW-1185">Reference proteome</keyword>
<sequence>MSSPVTNMWREAERIAPAPRLPLTSLCRHARDRSDVPDGLKRYFAQRYAIFSRYDLGIRLTNAAWYGVTPEPIAQQIAQDMKNSDPSKRFLIDTFAGAGGNVIAFALSGRWERVIAIERDPNTLACAQHNARLYGVDDSMISWVLGDSFHYIDVLVNNPAQLHSNLRVDVNATVVFSSPPWGGPSYQLDKIFDLNRMEPYGLGQLHKAYKRLDHAIYLPRTSDIRQIADLIPDTQRIRVVQYCIMRASKAMVVYFPAQETQQTSASSPATPTFASVARKALDSSPVQTLALAVTPTSTSGQGTTRPNSSGGVLYPSKQTNPCTPHFTPVAPLRLAPRFSMLKTPAWT</sequence>
<dbReference type="CDD" id="cd02440">
    <property type="entry name" value="AdoMet_MTases"/>
    <property type="match status" value="1"/>
</dbReference>
<organism evidence="8 9">
    <name type="scientific">Ophiocordyceps australis</name>
    <dbReference type="NCBI Taxonomy" id="1399860"/>
    <lineage>
        <taxon>Eukaryota</taxon>
        <taxon>Fungi</taxon>
        <taxon>Dikarya</taxon>
        <taxon>Ascomycota</taxon>
        <taxon>Pezizomycotina</taxon>
        <taxon>Sordariomycetes</taxon>
        <taxon>Hypocreomycetidae</taxon>
        <taxon>Hypocreales</taxon>
        <taxon>Ophiocordycipitaceae</taxon>
        <taxon>Ophiocordyceps</taxon>
    </lineage>
</organism>
<comment type="similarity">
    <text evidence="2">Belongs to the methyltransferase superfamily. Trimethylguanosine synthase family.</text>
</comment>
<dbReference type="Proteomes" id="UP000226192">
    <property type="component" value="Unassembled WGS sequence"/>
</dbReference>
<dbReference type="AlphaFoldDB" id="A0A2C5X721"/>